<dbReference type="InterPro" id="IPR050525">
    <property type="entry name" value="ECM_Assembly_Org"/>
</dbReference>
<keyword evidence="4" id="KW-1185">Reference proteome</keyword>
<comment type="caution">
    <text evidence="3">The sequence shown here is derived from an EMBL/GenBank/DDBJ whole genome shotgun (WGS) entry which is preliminary data.</text>
</comment>
<dbReference type="Pfam" id="PF00092">
    <property type="entry name" value="VWA"/>
    <property type="match status" value="1"/>
</dbReference>
<dbReference type="GO" id="GO:0005581">
    <property type="term" value="C:collagen trimer"/>
    <property type="evidence" value="ECO:0007669"/>
    <property type="project" value="UniProtKB-KW"/>
</dbReference>
<dbReference type="PANTHER" id="PTHR24020:SF20">
    <property type="entry name" value="PH DOMAIN-CONTAINING PROTEIN"/>
    <property type="match status" value="1"/>
</dbReference>
<proteinExistence type="predicted"/>
<dbReference type="InterPro" id="IPR036465">
    <property type="entry name" value="vWFA_dom_sf"/>
</dbReference>
<dbReference type="EMBL" id="BLXT01005495">
    <property type="protein sequence ID" value="GFO23006.1"/>
    <property type="molecule type" value="Genomic_DNA"/>
</dbReference>
<evidence type="ECO:0000313" key="4">
    <source>
        <dbReference type="Proteomes" id="UP000735302"/>
    </source>
</evidence>
<dbReference type="PANTHER" id="PTHR24020">
    <property type="entry name" value="COLLAGEN ALPHA"/>
    <property type="match status" value="1"/>
</dbReference>
<dbReference type="SUPFAM" id="SSF53300">
    <property type="entry name" value="vWA-like"/>
    <property type="match status" value="1"/>
</dbReference>
<sequence>MPSSQNTYRSGSVSNTQQWPKYVSSYSSSGHSSGASAYGSASVSSGSYGSASAYSGSYGSAGASSGSYSSVKTYSKSPSFPSMQKPQRAVPRTSVTQTSEGCQGRADILLVMDASASIRQHNYNRQLDFAARISEYFSLGSADARIGAMIYSRDVQVLFRLNQYSSHMDISQVKQ</sequence>
<evidence type="ECO:0000259" key="2">
    <source>
        <dbReference type="PROSITE" id="PS50234"/>
    </source>
</evidence>
<feature type="compositionally biased region" description="Polar residues" evidence="1">
    <location>
        <begin position="72"/>
        <end position="85"/>
    </location>
</feature>
<evidence type="ECO:0000313" key="3">
    <source>
        <dbReference type="EMBL" id="GFO23006.1"/>
    </source>
</evidence>
<dbReference type="Proteomes" id="UP000735302">
    <property type="component" value="Unassembled WGS sequence"/>
</dbReference>
<dbReference type="AlphaFoldDB" id="A0AAV4BI34"/>
<name>A0AAV4BI34_9GAST</name>
<keyword evidence="3" id="KW-0176">Collagen</keyword>
<reference evidence="3 4" key="1">
    <citation type="journal article" date="2021" name="Elife">
        <title>Chloroplast acquisition without the gene transfer in kleptoplastic sea slugs, Plakobranchus ocellatus.</title>
        <authorList>
            <person name="Maeda T."/>
            <person name="Takahashi S."/>
            <person name="Yoshida T."/>
            <person name="Shimamura S."/>
            <person name="Takaki Y."/>
            <person name="Nagai Y."/>
            <person name="Toyoda A."/>
            <person name="Suzuki Y."/>
            <person name="Arimoto A."/>
            <person name="Ishii H."/>
            <person name="Satoh N."/>
            <person name="Nishiyama T."/>
            <person name="Hasebe M."/>
            <person name="Maruyama T."/>
            <person name="Minagawa J."/>
            <person name="Obokata J."/>
            <person name="Shigenobu S."/>
        </authorList>
    </citation>
    <scope>NUCLEOTIDE SEQUENCE [LARGE SCALE GENOMIC DNA]</scope>
</reference>
<dbReference type="PROSITE" id="PS50234">
    <property type="entry name" value="VWFA"/>
    <property type="match status" value="1"/>
</dbReference>
<gene>
    <name evidence="3" type="ORF">PoB_004951100</name>
</gene>
<feature type="domain" description="VWFA" evidence="2">
    <location>
        <begin position="107"/>
        <end position="175"/>
    </location>
</feature>
<feature type="compositionally biased region" description="Low complexity" evidence="1">
    <location>
        <begin position="24"/>
        <end position="71"/>
    </location>
</feature>
<evidence type="ECO:0000256" key="1">
    <source>
        <dbReference type="SAM" id="MobiDB-lite"/>
    </source>
</evidence>
<feature type="region of interest" description="Disordered" evidence="1">
    <location>
        <begin position="24"/>
        <end position="99"/>
    </location>
</feature>
<accession>A0AAV4BI34</accession>
<organism evidence="3 4">
    <name type="scientific">Plakobranchus ocellatus</name>
    <dbReference type="NCBI Taxonomy" id="259542"/>
    <lineage>
        <taxon>Eukaryota</taxon>
        <taxon>Metazoa</taxon>
        <taxon>Spiralia</taxon>
        <taxon>Lophotrochozoa</taxon>
        <taxon>Mollusca</taxon>
        <taxon>Gastropoda</taxon>
        <taxon>Heterobranchia</taxon>
        <taxon>Euthyneura</taxon>
        <taxon>Panpulmonata</taxon>
        <taxon>Sacoglossa</taxon>
        <taxon>Placobranchoidea</taxon>
        <taxon>Plakobranchidae</taxon>
        <taxon>Plakobranchus</taxon>
    </lineage>
</organism>
<protein>
    <submittedName>
        <fullName evidence="3">Collagen alpha-1(Xii) chain</fullName>
    </submittedName>
</protein>
<dbReference type="Gene3D" id="3.40.50.410">
    <property type="entry name" value="von Willebrand factor, type A domain"/>
    <property type="match status" value="1"/>
</dbReference>
<dbReference type="InterPro" id="IPR002035">
    <property type="entry name" value="VWF_A"/>
</dbReference>